<dbReference type="KEGG" id="msw:MSSIT_1885"/>
<keyword evidence="2" id="KW-1185">Reference proteome</keyword>
<accession>A0A0E3P4T7</accession>
<evidence type="ECO:0000313" key="1">
    <source>
        <dbReference type="EMBL" id="AKB28604.1"/>
    </source>
</evidence>
<protein>
    <submittedName>
        <fullName evidence="1">Uncharacterized protein</fullName>
    </submittedName>
</protein>
<proteinExistence type="predicted"/>
<dbReference type="RefSeq" id="WP_231590500.1">
    <property type="nucleotide sequence ID" value="NZ_CP009506.1"/>
</dbReference>
<evidence type="ECO:0000313" key="2">
    <source>
        <dbReference type="Proteomes" id="UP000033111"/>
    </source>
</evidence>
<dbReference type="PATRIC" id="fig|1434120.4.peg.2423"/>
<dbReference type="AlphaFoldDB" id="A0A0E3P4T7"/>
<gene>
    <name evidence="1" type="ORF">MSSIT_1885</name>
</gene>
<name>A0A0E3P4T7_9EURY</name>
<dbReference type="Proteomes" id="UP000033111">
    <property type="component" value="Chromosome"/>
</dbReference>
<sequence length="73" mass="8389">MQAKDRNQDLLLAPVSERVGTIVPDRKRAFSSLKGDCLKWDFIIAYTYPHMKASIRVLGKNRFLLKGPCPKRE</sequence>
<reference evidence="1 2" key="1">
    <citation type="submission" date="2014-07" db="EMBL/GenBank/DDBJ databases">
        <title>Methanogenic archaea and the global carbon cycle.</title>
        <authorList>
            <person name="Henriksen J.R."/>
            <person name="Luke J."/>
            <person name="Reinhart S."/>
            <person name="Benedict M.N."/>
            <person name="Youngblut N.D."/>
            <person name="Metcalf M.E."/>
            <person name="Whitaker R.J."/>
            <person name="Metcalf W.W."/>
        </authorList>
    </citation>
    <scope>NUCLEOTIDE SEQUENCE [LARGE SCALE GENOMIC DNA]</scope>
    <source>
        <strain evidence="1 2">T4/M</strain>
    </source>
</reference>
<dbReference type="GeneID" id="24860733"/>
<dbReference type="HOGENOM" id="CLU_2695843_0_0_2"/>
<organism evidence="1 2">
    <name type="scientific">Methanosarcina siciliae T4/M</name>
    <dbReference type="NCBI Taxonomy" id="1434120"/>
    <lineage>
        <taxon>Archaea</taxon>
        <taxon>Methanobacteriati</taxon>
        <taxon>Methanobacteriota</taxon>
        <taxon>Stenosarchaea group</taxon>
        <taxon>Methanomicrobia</taxon>
        <taxon>Methanosarcinales</taxon>
        <taxon>Methanosarcinaceae</taxon>
        <taxon>Methanosarcina</taxon>
    </lineage>
</organism>
<dbReference type="EMBL" id="CP009506">
    <property type="protein sequence ID" value="AKB28604.1"/>
    <property type="molecule type" value="Genomic_DNA"/>
</dbReference>